<dbReference type="Gene3D" id="3.30.2310.20">
    <property type="entry name" value="RelE-like"/>
    <property type="match status" value="1"/>
</dbReference>
<sequence length="110" mass="12332">MNKVIVAPKAQGDLLEIRDYISDELQNTAAAKKAVAKITKKIRILQEHALMGAPLASVSDANSDERFLVSGSYLIFYHVNGSDVFIDRVLYGRRDYLRVLFGDSIKEETE</sequence>
<dbReference type="OrthoDB" id="9806083at2"/>
<dbReference type="InterPro" id="IPR035093">
    <property type="entry name" value="RelE/ParE_toxin_dom_sf"/>
</dbReference>
<proteinExistence type="predicted"/>
<evidence type="ECO:0000256" key="1">
    <source>
        <dbReference type="ARBA" id="ARBA00022649"/>
    </source>
</evidence>
<dbReference type="EMBL" id="PRLB01000002">
    <property type="protein sequence ID" value="RAW54990.1"/>
    <property type="molecule type" value="Genomic_DNA"/>
</dbReference>
<dbReference type="Pfam" id="PF05016">
    <property type="entry name" value="ParE_toxin"/>
    <property type="match status" value="1"/>
</dbReference>
<accession>A0A329U154</accession>
<dbReference type="EMBL" id="JAGZAM010000011">
    <property type="protein sequence ID" value="MBS5687785.1"/>
    <property type="molecule type" value="Genomic_DNA"/>
</dbReference>
<reference evidence="2" key="2">
    <citation type="submission" date="2021-02" db="EMBL/GenBank/DDBJ databases">
        <title>Infant gut strain persistence is associated with maternal origin, phylogeny, and functional potential including surface adhesion and iron acquisition.</title>
        <authorList>
            <person name="Lou Y.C."/>
        </authorList>
    </citation>
    <scope>NUCLEOTIDE SEQUENCE</scope>
    <source>
        <strain evidence="2">L3_101_367G1_dasL3_101_367G1_metabat.metabat.26</strain>
    </source>
</reference>
<protein>
    <submittedName>
        <fullName evidence="2">Type II toxin-antitoxin system RelE/ParE family toxin</fullName>
    </submittedName>
    <submittedName>
        <fullName evidence="3">Type II toxin-antitoxin system mRNA interferase toxin, RelE/StbE family</fullName>
    </submittedName>
</protein>
<dbReference type="InterPro" id="IPR007712">
    <property type="entry name" value="RelE/ParE_toxin"/>
</dbReference>
<dbReference type="AlphaFoldDB" id="A0A329U154"/>
<evidence type="ECO:0000313" key="2">
    <source>
        <dbReference type="EMBL" id="MBS5687785.1"/>
    </source>
</evidence>
<dbReference type="Proteomes" id="UP000733372">
    <property type="component" value="Unassembled WGS sequence"/>
</dbReference>
<name>A0A329U154_9FIRM</name>
<dbReference type="RefSeq" id="WP_158400313.1">
    <property type="nucleotide sequence ID" value="NZ_CP170812.1"/>
</dbReference>
<reference evidence="3 4" key="1">
    <citation type="submission" date="2018-02" db="EMBL/GenBank/DDBJ databases">
        <title>Complete genome sequencing of Faecalibacterium prausnitzii strains isolated from the human gut.</title>
        <authorList>
            <person name="Fitzgerald B.C."/>
            <person name="Shkoporov A.N."/>
            <person name="Ross P.R."/>
            <person name="Hill C."/>
        </authorList>
    </citation>
    <scope>NUCLEOTIDE SEQUENCE [LARGE SCALE GENOMIC DNA]</scope>
    <source>
        <strain evidence="3 4">APC942/32-1</strain>
    </source>
</reference>
<dbReference type="Proteomes" id="UP000251144">
    <property type="component" value="Unassembled WGS sequence"/>
</dbReference>
<evidence type="ECO:0000313" key="3">
    <source>
        <dbReference type="EMBL" id="RAW54990.1"/>
    </source>
</evidence>
<organism evidence="3 4">
    <name type="scientific">Faecalibacterium prausnitzii</name>
    <dbReference type="NCBI Taxonomy" id="853"/>
    <lineage>
        <taxon>Bacteria</taxon>
        <taxon>Bacillati</taxon>
        <taxon>Bacillota</taxon>
        <taxon>Clostridia</taxon>
        <taxon>Eubacteriales</taxon>
        <taxon>Oscillospiraceae</taxon>
        <taxon>Faecalibacterium</taxon>
    </lineage>
</organism>
<gene>
    <name evidence="3" type="ORF">C4N26_03240</name>
    <name evidence="2" type="ORF">KHW66_07080</name>
</gene>
<keyword evidence="1" id="KW-1277">Toxin-antitoxin system</keyword>
<evidence type="ECO:0000313" key="4">
    <source>
        <dbReference type="Proteomes" id="UP000251144"/>
    </source>
</evidence>
<comment type="caution">
    <text evidence="3">The sequence shown here is derived from an EMBL/GenBank/DDBJ whole genome shotgun (WGS) entry which is preliminary data.</text>
</comment>
<dbReference type="NCBIfam" id="TIGR02385">
    <property type="entry name" value="RelE_StbE"/>
    <property type="match status" value="1"/>
</dbReference>